<feature type="compositionally biased region" description="Low complexity" evidence="4">
    <location>
        <begin position="347"/>
        <end position="363"/>
    </location>
</feature>
<name>A0A0G4EYL7_9ALVE</name>
<gene>
    <name evidence="6" type="ORF">Cvel_14299</name>
</gene>
<feature type="domain" description="Anaphase-promoting complex subunit 4-like WD40" evidence="5">
    <location>
        <begin position="192"/>
        <end position="255"/>
    </location>
</feature>
<dbReference type="SMART" id="SM00320">
    <property type="entry name" value="WD40"/>
    <property type="match status" value="6"/>
</dbReference>
<dbReference type="EMBL" id="CDMZ01000012">
    <property type="protein sequence ID" value="CEM04457.1"/>
    <property type="molecule type" value="Genomic_DNA"/>
</dbReference>
<dbReference type="InterPro" id="IPR015943">
    <property type="entry name" value="WD40/YVTN_repeat-like_dom_sf"/>
</dbReference>
<dbReference type="InterPro" id="IPR024977">
    <property type="entry name" value="Apc4-like_WD40_dom"/>
</dbReference>
<keyword evidence="2" id="KW-0677">Repeat</keyword>
<organism evidence="6">
    <name type="scientific">Chromera velia CCMP2878</name>
    <dbReference type="NCBI Taxonomy" id="1169474"/>
    <lineage>
        <taxon>Eukaryota</taxon>
        <taxon>Sar</taxon>
        <taxon>Alveolata</taxon>
        <taxon>Colpodellida</taxon>
        <taxon>Chromeraceae</taxon>
        <taxon>Chromera</taxon>
    </lineage>
</organism>
<accession>A0A0G4EYL7</accession>
<dbReference type="InterPro" id="IPR001680">
    <property type="entry name" value="WD40_rpt"/>
</dbReference>
<dbReference type="Gene3D" id="2.130.10.10">
    <property type="entry name" value="YVTN repeat-like/Quinoprotein amine dehydrogenase"/>
    <property type="match status" value="3"/>
</dbReference>
<evidence type="ECO:0000256" key="3">
    <source>
        <dbReference type="PROSITE-ProRule" id="PRU00221"/>
    </source>
</evidence>
<evidence type="ECO:0000256" key="4">
    <source>
        <dbReference type="SAM" id="MobiDB-lite"/>
    </source>
</evidence>
<feature type="repeat" description="WD" evidence="3">
    <location>
        <begin position="388"/>
        <end position="410"/>
    </location>
</feature>
<evidence type="ECO:0000313" key="6">
    <source>
        <dbReference type="EMBL" id="CEM04457.1"/>
    </source>
</evidence>
<feature type="compositionally biased region" description="Low complexity" evidence="4">
    <location>
        <begin position="442"/>
        <end position="453"/>
    </location>
</feature>
<feature type="repeat" description="WD" evidence="3">
    <location>
        <begin position="13"/>
        <end position="53"/>
    </location>
</feature>
<feature type="compositionally biased region" description="Gly residues" evidence="4">
    <location>
        <begin position="423"/>
        <end position="441"/>
    </location>
</feature>
<protein>
    <recommendedName>
        <fullName evidence="5">Anaphase-promoting complex subunit 4-like WD40 domain-containing protein</fullName>
    </recommendedName>
</protein>
<dbReference type="Pfam" id="PF12894">
    <property type="entry name" value="ANAPC4_WD40"/>
    <property type="match status" value="1"/>
</dbReference>
<evidence type="ECO:0000256" key="2">
    <source>
        <dbReference type="ARBA" id="ARBA00022737"/>
    </source>
</evidence>
<dbReference type="VEuPathDB" id="CryptoDB:Cvel_14299"/>
<dbReference type="SUPFAM" id="SSF50978">
    <property type="entry name" value="WD40 repeat-like"/>
    <property type="match status" value="1"/>
</dbReference>
<dbReference type="InterPro" id="IPR019775">
    <property type="entry name" value="WD40_repeat_CS"/>
</dbReference>
<dbReference type="PRINTS" id="PR00320">
    <property type="entry name" value="GPROTEINBRPT"/>
</dbReference>
<feature type="repeat" description="WD" evidence="3">
    <location>
        <begin position="453"/>
        <end position="494"/>
    </location>
</feature>
<dbReference type="PROSITE" id="PS50082">
    <property type="entry name" value="WD_REPEATS_2"/>
    <property type="match status" value="4"/>
</dbReference>
<dbReference type="InterPro" id="IPR020472">
    <property type="entry name" value="WD40_PAC1"/>
</dbReference>
<feature type="region of interest" description="Disordered" evidence="4">
    <location>
        <begin position="133"/>
        <end position="157"/>
    </location>
</feature>
<reference evidence="6" key="1">
    <citation type="submission" date="2014-11" db="EMBL/GenBank/DDBJ databases">
        <authorList>
            <person name="Otto D Thomas"/>
            <person name="Naeem Raeece"/>
        </authorList>
    </citation>
    <scope>NUCLEOTIDE SEQUENCE</scope>
</reference>
<dbReference type="Pfam" id="PF00400">
    <property type="entry name" value="WD40"/>
    <property type="match status" value="3"/>
</dbReference>
<feature type="repeat" description="WD" evidence="3">
    <location>
        <begin position="225"/>
        <end position="253"/>
    </location>
</feature>
<feature type="compositionally biased region" description="Basic and acidic residues" evidence="4">
    <location>
        <begin position="311"/>
        <end position="337"/>
    </location>
</feature>
<evidence type="ECO:0000259" key="5">
    <source>
        <dbReference type="Pfam" id="PF12894"/>
    </source>
</evidence>
<dbReference type="PROSITE" id="PS00678">
    <property type="entry name" value="WD_REPEATS_1"/>
    <property type="match status" value="1"/>
</dbReference>
<dbReference type="AlphaFoldDB" id="A0A0G4EYL7"/>
<proteinExistence type="predicted"/>
<dbReference type="PROSITE" id="PS50294">
    <property type="entry name" value="WD_REPEATS_REGION"/>
    <property type="match status" value="1"/>
</dbReference>
<dbReference type="InterPro" id="IPR036322">
    <property type="entry name" value="WD40_repeat_dom_sf"/>
</dbReference>
<dbReference type="PANTHER" id="PTHR19879:SF9">
    <property type="entry name" value="TRANSCRIPTION INITIATION FACTOR TFIID SUBUNIT 5"/>
    <property type="match status" value="1"/>
</dbReference>
<feature type="region of interest" description="Disordered" evidence="4">
    <location>
        <begin position="291"/>
        <end position="379"/>
    </location>
</feature>
<feature type="compositionally biased region" description="Gly residues" evidence="4">
    <location>
        <begin position="364"/>
        <end position="373"/>
    </location>
</feature>
<feature type="region of interest" description="Disordered" evidence="4">
    <location>
        <begin position="423"/>
        <end position="453"/>
    </location>
</feature>
<evidence type="ECO:0000256" key="1">
    <source>
        <dbReference type="ARBA" id="ARBA00022574"/>
    </source>
</evidence>
<dbReference type="PANTHER" id="PTHR19879">
    <property type="entry name" value="TRANSCRIPTION INITIATION FACTOR TFIID"/>
    <property type="match status" value="1"/>
</dbReference>
<sequence>MGNALGRSDKHYLKGHTGSLVWLDVSPHGNFIVTAGDVTVRLWNVETCKTERVWKHTSAVEYVAFAPEGTRIVCGAVGGAVYVYDLKIGFGSIVACWKAHNHPGAPSVHFFVHRLFVITAQGHSVRIWSLKNQPHANQQAEPTPAPPGSGSGATQGPQVNTVEDYHLNVPSLLNEWWTAKITVAKPSHNFVLLACATQTGMVSIHRLPDGHCHQVLRAIPDGTPVQALAWTPCCQILATGGADGIIRLWDARSTTIGGDPWRCVRELGGGGGHLSWVTSCRFFEGYGGRLHPRGHSGGSSSSSSGSGGEVRGGRENRGGHRDHQMHTVSRVDWEKGGDGASLGSVAGGQHQPQSLSSSSSTHSGGAGRLSGGGRDLREGEDSELPLALVSAGLDGVVKLWDVFRGEVIQHYGSKEVPLTVTFPGGGGDGGGQSGAVGGGSGPREPGTTGSTSVVVGSDPVFACALSADGRMTLSGGRDGSLRLWRVMEGAIATPATTSTNK</sequence>
<keyword evidence="1 3" id="KW-0853">WD repeat</keyword>